<dbReference type="EMBL" id="UHDK01000001">
    <property type="protein sequence ID" value="SUM33813.1"/>
    <property type="molecule type" value="Genomic_DNA"/>
</dbReference>
<dbReference type="EMBL" id="BKAX01000003">
    <property type="protein sequence ID" value="GEQ05554.1"/>
    <property type="molecule type" value="Genomic_DNA"/>
</dbReference>
<evidence type="ECO:0000313" key="3">
    <source>
        <dbReference type="Proteomes" id="UP000255277"/>
    </source>
</evidence>
<dbReference type="STRING" id="1293.SH09_03770"/>
<evidence type="ECO:0000313" key="2">
    <source>
        <dbReference type="EMBL" id="SUM33813.1"/>
    </source>
</evidence>
<reference evidence="1 4" key="2">
    <citation type="submission" date="2019-07" db="EMBL/GenBank/DDBJ databases">
        <title>Whole genome shotgun sequence of Staphylococcus gallinarum NBRC 109767.</title>
        <authorList>
            <person name="Hosoyama A."/>
            <person name="Uohara A."/>
            <person name="Ohji S."/>
            <person name="Ichikawa N."/>
        </authorList>
    </citation>
    <scope>NUCLEOTIDE SEQUENCE [LARGE SCALE GENOMIC DNA]</scope>
    <source>
        <strain evidence="1 4">NBRC 109767</strain>
    </source>
</reference>
<organism evidence="2 3">
    <name type="scientific">Staphylococcus gallinarum</name>
    <dbReference type="NCBI Taxonomy" id="1293"/>
    <lineage>
        <taxon>Bacteria</taxon>
        <taxon>Bacillati</taxon>
        <taxon>Bacillota</taxon>
        <taxon>Bacilli</taxon>
        <taxon>Bacillales</taxon>
        <taxon>Staphylococcaceae</taxon>
        <taxon>Staphylococcus</taxon>
    </lineage>
</organism>
<dbReference type="AlphaFoldDB" id="A0A380FK22"/>
<keyword evidence="4" id="KW-1185">Reference proteome</keyword>
<dbReference type="OrthoDB" id="2187161at2"/>
<name>A0A380FK22_STAGA</name>
<dbReference type="Proteomes" id="UP000321057">
    <property type="component" value="Unassembled WGS sequence"/>
</dbReference>
<dbReference type="RefSeq" id="WP_082039174.1">
    <property type="nucleotide sequence ID" value="NZ_BKAX01000003.1"/>
</dbReference>
<evidence type="ECO:0000313" key="1">
    <source>
        <dbReference type="EMBL" id="GEQ05554.1"/>
    </source>
</evidence>
<protein>
    <submittedName>
        <fullName evidence="2">Uncharacterized protein conserved in bacteria</fullName>
    </submittedName>
</protein>
<proteinExistence type="predicted"/>
<sequence>MTQLTVTIPEQYVVITREEYNDLLSKEKPVWWSMQDLIDETGFEYKWLKDNILMNPRYIKELKQFVYYPDGGKWAFNREPMQEFLKENFQEIFN</sequence>
<accession>A0A380FK22</accession>
<reference evidence="2 3" key="1">
    <citation type="submission" date="2018-06" db="EMBL/GenBank/DDBJ databases">
        <authorList>
            <consortium name="Pathogen Informatics"/>
            <person name="Doyle S."/>
        </authorList>
    </citation>
    <scope>NUCLEOTIDE SEQUENCE [LARGE SCALE GENOMIC DNA]</scope>
    <source>
        <strain evidence="2 3">NCTC12195</strain>
    </source>
</reference>
<dbReference type="Proteomes" id="UP000255277">
    <property type="component" value="Unassembled WGS sequence"/>
</dbReference>
<dbReference type="InterPro" id="IPR008489">
    <property type="entry name" value="DUF771"/>
</dbReference>
<evidence type="ECO:0000313" key="4">
    <source>
        <dbReference type="Proteomes" id="UP000321057"/>
    </source>
</evidence>
<gene>
    <name evidence="2" type="ORF">NCTC12195_03282</name>
    <name evidence="1" type="ORF">SGA02_13820</name>
</gene>
<dbReference type="Pfam" id="PF05595">
    <property type="entry name" value="DUF771"/>
    <property type="match status" value="1"/>
</dbReference>